<feature type="domain" description="C2H2-type" evidence="9">
    <location>
        <begin position="423"/>
        <end position="455"/>
    </location>
</feature>
<comment type="subcellular location">
    <subcellularLocation>
        <location evidence="1">Nucleus</location>
    </subcellularLocation>
</comment>
<protein>
    <recommendedName>
        <fullName evidence="9">C2H2-type domain-containing protein</fullName>
    </recommendedName>
</protein>
<feature type="domain" description="C2H2-type" evidence="9">
    <location>
        <begin position="340"/>
        <end position="369"/>
    </location>
</feature>
<feature type="domain" description="C2H2-type" evidence="9">
    <location>
        <begin position="112"/>
        <end position="144"/>
    </location>
</feature>
<feature type="domain" description="C2H2-type" evidence="9">
    <location>
        <begin position="272"/>
        <end position="293"/>
    </location>
</feature>
<feature type="domain" description="C2H2-type" evidence="9">
    <location>
        <begin position="561"/>
        <end position="593"/>
    </location>
</feature>
<evidence type="ECO:0000256" key="6">
    <source>
        <dbReference type="ARBA" id="ARBA00023242"/>
    </source>
</evidence>
<dbReference type="GO" id="GO:0005634">
    <property type="term" value="C:nucleus"/>
    <property type="evidence" value="ECO:0007669"/>
    <property type="project" value="UniProtKB-SubCell"/>
</dbReference>
<evidence type="ECO:0000259" key="9">
    <source>
        <dbReference type="PROSITE" id="PS50157"/>
    </source>
</evidence>
<evidence type="ECO:0000256" key="7">
    <source>
        <dbReference type="PROSITE-ProRule" id="PRU00042"/>
    </source>
</evidence>
<feature type="domain" description="C2H2-type" evidence="9">
    <location>
        <begin position="83"/>
        <end position="110"/>
    </location>
</feature>
<evidence type="ECO:0000256" key="8">
    <source>
        <dbReference type="SAM" id="MobiDB-lite"/>
    </source>
</evidence>
<dbReference type="EnsemblMetazoa" id="LLOJ000471-RA">
    <property type="protein sequence ID" value="LLOJ000471-PA"/>
    <property type="gene ID" value="LLOJ000471"/>
</dbReference>
<dbReference type="SMART" id="SM00355">
    <property type="entry name" value="ZnF_C2H2"/>
    <property type="match status" value="16"/>
</dbReference>
<feature type="region of interest" description="Disordered" evidence="8">
    <location>
        <begin position="750"/>
        <end position="784"/>
    </location>
</feature>
<feature type="domain" description="C2H2-type" evidence="9">
    <location>
        <begin position="844"/>
        <end position="871"/>
    </location>
</feature>
<feature type="compositionally biased region" description="Polar residues" evidence="8">
    <location>
        <begin position="773"/>
        <end position="784"/>
    </location>
</feature>
<reference evidence="10" key="1">
    <citation type="submission" date="2020-05" db="UniProtKB">
        <authorList>
            <consortium name="EnsemblMetazoa"/>
        </authorList>
    </citation>
    <scope>IDENTIFICATION</scope>
    <source>
        <strain evidence="10">Jacobina</strain>
    </source>
</reference>
<dbReference type="PANTHER" id="PTHR24376">
    <property type="entry name" value="ZINC FINGER PROTEIN"/>
    <property type="match status" value="1"/>
</dbReference>
<dbReference type="PANTHER" id="PTHR24376:SF235">
    <property type="entry name" value="C2H2-TYPE DOMAIN-CONTAINING PROTEIN"/>
    <property type="match status" value="1"/>
</dbReference>
<feature type="region of interest" description="Disordered" evidence="8">
    <location>
        <begin position="296"/>
        <end position="326"/>
    </location>
</feature>
<dbReference type="InterPro" id="IPR036236">
    <property type="entry name" value="Znf_C2H2_sf"/>
</dbReference>
<keyword evidence="11" id="KW-1185">Reference proteome</keyword>
<dbReference type="Pfam" id="PF00096">
    <property type="entry name" value="zf-C2H2"/>
    <property type="match status" value="2"/>
</dbReference>
<name>A0A1B0C949_LUTLO</name>
<dbReference type="GO" id="GO:0000978">
    <property type="term" value="F:RNA polymerase II cis-regulatory region sequence-specific DNA binding"/>
    <property type="evidence" value="ECO:0007669"/>
    <property type="project" value="TreeGrafter"/>
</dbReference>
<feature type="domain" description="C2H2-type" evidence="9">
    <location>
        <begin position="144"/>
        <end position="171"/>
    </location>
</feature>
<dbReference type="SUPFAM" id="SSF57667">
    <property type="entry name" value="beta-beta-alpha zinc fingers"/>
    <property type="match status" value="5"/>
</dbReference>
<dbReference type="VEuPathDB" id="VectorBase:LLOJ000471"/>
<evidence type="ECO:0000313" key="10">
    <source>
        <dbReference type="EnsemblMetazoa" id="LLOJ000471-PA"/>
    </source>
</evidence>
<dbReference type="EMBL" id="AJWK01001899">
    <property type="status" value="NOT_ANNOTATED_CDS"/>
    <property type="molecule type" value="Genomic_DNA"/>
</dbReference>
<dbReference type="VEuPathDB" id="VectorBase:LLONM1_006469"/>
<feature type="domain" description="C2H2-type" evidence="9">
    <location>
        <begin position="211"/>
        <end position="238"/>
    </location>
</feature>
<feature type="region of interest" description="Disordered" evidence="8">
    <location>
        <begin position="588"/>
        <end position="609"/>
    </location>
</feature>
<dbReference type="GO" id="GO:0008270">
    <property type="term" value="F:zinc ion binding"/>
    <property type="evidence" value="ECO:0007669"/>
    <property type="project" value="UniProtKB-KW"/>
</dbReference>
<keyword evidence="2" id="KW-0479">Metal-binding</keyword>
<keyword evidence="3" id="KW-0677">Repeat</keyword>
<evidence type="ECO:0000256" key="2">
    <source>
        <dbReference type="ARBA" id="ARBA00022723"/>
    </source>
</evidence>
<feature type="region of interest" description="Disordered" evidence="8">
    <location>
        <begin position="639"/>
        <end position="659"/>
    </location>
</feature>
<organism evidence="10 11">
    <name type="scientific">Lutzomyia longipalpis</name>
    <name type="common">Sand fly</name>
    <dbReference type="NCBI Taxonomy" id="7200"/>
    <lineage>
        <taxon>Eukaryota</taxon>
        <taxon>Metazoa</taxon>
        <taxon>Ecdysozoa</taxon>
        <taxon>Arthropoda</taxon>
        <taxon>Hexapoda</taxon>
        <taxon>Insecta</taxon>
        <taxon>Pterygota</taxon>
        <taxon>Neoptera</taxon>
        <taxon>Endopterygota</taxon>
        <taxon>Diptera</taxon>
        <taxon>Nematocera</taxon>
        <taxon>Psychodoidea</taxon>
        <taxon>Psychodidae</taxon>
        <taxon>Lutzomyia</taxon>
        <taxon>Lutzomyia</taxon>
    </lineage>
</organism>
<sequence>MEEEVEVQDELMDLSIVKKELAGDASTLEDSVDDERESLEELHPLDAVEAELAIKEEDDVCRDLSFDENVEKYMETSTSGGAMRCCFCNRGFRHKFMLKRHLSIHMDNRPSFSCEFCGNSYTWIDSLRRHSQKCKKNAHTVAQYRCTTCWRNFNQEIYLIEHQKDCSGQRGTLSNSLNINTTPDDAHDETTAFADVAGDAASRNDGKLDLFECGICYKKFKNKDFFEKHQGIHTLLQTPHNCNTCGNTYKYRGSLVRHQLMCEIMEEPTIPYTCPNCGNTFNQVLTLTQHRKVCGQQPKSQKQLEEGPSKPPDVEENTTKGVNEEKMIPSDVKKATRRVFSCQICGNTYRHSHSMKRHQRMCKEMGDTAKFSCSICGNKFHERISMIQHWRVCRGHVKKVSGIVKQKPGVKMIRIRTRKVGLFPCGICGRTYTWESNLRRHQKTCTKDVKPPEKPMENLLRFSCQKCGSMFNEQSMLDTHAKICSSNVPMDVMKEPNEDFAVITATKTATTALNARVEEQRPRLKKQILYSCRICGNAYKHRGSRFRHQKECELKAGKQQLTCLTCGNKFRDVSALEVHRNSCRAVTKNPQKPDVLTGSENQGEKRLKPSRKEYFRVKISGKIYAWKFTLQRHQRKCCKNDATSRQTLPKLSPKKEDRKEAILSVKSEIEASTATTEDQLKQEESQRTPLQLHHHQGIHAKIVEMSTNTAQGKVEAAPTLSCTKCGNEFHEEASFVEHVKICGEQAEQVLESSSNVQKPAKKDEKSKKDDQMEASSEIENQKNLSETLSMSPQYVCIICENNFNGKISFDAHIDECRKLFWDTKDDSSEESDEQPDPPEEIKIFECSICSMSFKSKTDMMDHAVTHMKNKPRHTCKLCDNTYAWKRNLLKHMEQ</sequence>
<dbReference type="GO" id="GO:0001228">
    <property type="term" value="F:DNA-binding transcription activator activity, RNA polymerase II-specific"/>
    <property type="evidence" value="ECO:0007669"/>
    <property type="project" value="TreeGrafter"/>
</dbReference>
<feature type="domain" description="C2H2-type" evidence="9">
    <location>
        <begin position="462"/>
        <end position="489"/>
    </location>
</feature>
<dbReference type="FunFam" id="3.30.160.60:FF:000870">
    <property type="entry name" value="zinc finger protein 197 isoform X1"/>
    <property type="match status" value="1"/>
</dbReference>
<accession>A0A1B0C949</accession>
<feature type="domain" description="C2H2-type" evidence="9">
    <location>
        <begin position="530"/>
        <end position="560"/>
    </location>
</feature>
<dbReference type="Proteomes" id="UP000092461">
    <property type="component" value="Unassembled WGS sequence"/>
</dbReference>
<feature type="domain" description="C2H2-type" evidence="9">
    <location>
        <begin position="371"/>
        <end position="401"/>
    </location>
</feature>
<proteinExistence type="predicted"/>
<dbReference type="PROSITE" id="PS50157">
    <property type="entry name" value="ZINC_FINGER_C2H2_2"/>
    <property type="match status" value="13"/>
</dbReference>
<dbReference type="AlphaFoldDB" id="A0A1B0C949"/>
<dbReference type="PROSITE" id="PS00028">
    <property type="entry name" value="ZINC_FINGER_C2H2_1"/>
    <property type="match status" value="3"/>
</dbReference>
<evidence type="ECO:0000256" key="4">
    <source>
        <dbReference type="ARBA" id="ARBA00022771"/>
    </source>
</evidence>
<dbReference type="Gene3D" id="3.30.160.60">
    <property type="entry name" value="Classic Zinc Finger"/>
    <property type="match status" value="7"/>
</dbReference>
<keyword evidence="6" id="KW-0539">Nucleus</keyword>
<evidence type="ECO:0000256" key="3">
    <source>
        <dbReference type="ARBA" id="ARBA00022737"/>
    </source>
</evidence>
<feature type="compositionally biased region" description="Basic and acidic residues" evidence="8">
    <location>
        <begin position="760"/>
        <end position="771"/>
    </location>
</feature>
<dbReference type="InterPro" id="IPR013087">
    <property type="entry name" value="Znf_C2H2_type"/>
</dbReference>
<dbReference type="VEuPathDB" id="VectorBase:LLONM1_007729"/>
<feature type="domain" description="C2H2-type" evidence="9">
    <location>
        <begin position="240"/>
        <end position="268"/>
    </location>
</feature>
<evidence type="ECO:0000256" key="1">
    <source>
        <dbReference type="ARBA" id="ARBA00004123"/>
    </source>
</evidence>
<keyword evidence="4 7" id="KW-0863">Zinc-finger</keyword>
<keyword evidence="5" id="KW-0862">Zinc</keyword>
<evidence type="ECO:0000313" key="11">
    <source>
        <dbReference type="Proteomes" id="UP000092461"/>
    </source>
</evidence>
<evidence type="ECO:0000256" key="5">
    <source>
        <dbReference type="ARBA" id="ARBA00022833"/>
    </source>
</evidence>